<evidence type="ECO:0000313" key="4">
    <source>
        <dbReference type="Proteomes" id="UP000182836"/>
    </source>
</evidence>
<evidence type="ECO:0000313" key="1">
    <source>
        <dbReference type="EMBL" id="KON97950.1"/>
    </source>
</evidence>
<proteinExistence type="predicted"/>
<reference evidence="1 3" key="1">
    <citation type="submission" date="2015-07" db="EMBL/GenBank/DDBJ databases">
        <title>Fjat-14205 dsm 2895.</title>
        <authorList>
            <person name="Liu B."/>
            <person name="Wang J."/>
            <person name="Zhu Y."/>
            <person name="Liu G."/>
            <person name="Chen Q."/>
            <person name="Chen Z."/>
            <person name="Lan J."/>
            <person name="Che J."/>
            <person name="Ge C."/>
            <person name="Shi H."/>
            <person name="Pan Z."/>
            <person name="Liu X."/>
        </authorList>
    </citation>
    <scope>NUCLEOTIDE SEQUENCE [LARGE SCALE GENOMIC DNA]</scope>
    <source>
        <strain evidence="1 3">DSM 2895</strain>
    </source>
</reference>
<accession>A0A0D1W012</accession>
<dbReference type="EMBL" id="LGUG01000004">
    <property type="protein sequence ID" value="KON97950.1"/>
    <property type="molecule type" value="Genomic_DNA"/>
</dbReference>
<dbReference type="RefSeq" id="WP_043067882.1">
    <property type="nucleotide sequence ID" value="NZ_BJOA01000024.1"/>
</dbReference>
<evidence type="ECO:0000313" key="3">
    <source>
        <dbReference type="Proteomes" id="UP000037269"/>
    </source>
</evidence>
<dbReference type="GeneID" id="42308090"/>
<dbReference type="EMBL" id="FNED01000001">
    <property type="protein sequence ID" value="SDH99474.1"/>
    <property type="molecule type" value="Genomic_DNA"/>
</dbReference>
<dbReference type="OrthoDB" id="2679737at2"/>
<dbReference type="Proteomes" id="UP000182836">
    <property type="component" value="Unassembled WGS sequence"/>
</dbReference>
<dbReference type="PATRIC" id="fig|47500.8.peg.3235"/>
<evidence type="ECO:0000313" key="2">
    <source>
        <dbReference type="EMBL" id="SDH99474.1"/>
    </source>
</evidence>
<protein>
    <submittedName>
        <fullName evidence="1">Uncharacterized protein</fullName>
    </submittedName>
</protein>
<gene>
    <name evidence="1" type="ORF">AF333_23485</name>
    <name evidence="2" type="ORF">SAMN04487909_101168</name>
</gene>
<name>A0A0D1W012_ANEMI</name>
<dbReference type="STRING" id="47500.AF333_23485"/>
<dbReference type="AlphaFoldDB" id="A0A0D1W012"/>
<organism evidence="1 3">
    <name type="scientific">Aneurinibacillus migulanus</name>
    <name type="common">Bacillus migulanus</name>
    <dbReference type="NCBI Taxonomy" id="47500"/>
    <lineage>
        <taxon>Bacteria</taxon>
        <taxon>Bacillati</taxon>
        <taxon>Bacillota</taxon>
        <taxon>Bacilli</taxon>
        <taxon>Bacillales</taxon>
        <taxon>Paenibacillaceae</taxon>
        <taxon>Aneurinibacillus group</taxon>
        <taxon>Aneurinibacillus</taxon>
    </lineage>
</organism>
<keyword evidence="3" id="KW-1185">Reference proteome</keyword>
<reference evidence="2 4" key="2">
    <citation type="submission" date="2016-10" db="EMBL/GenBank/DDBJ databases">
        <authorList>
            <person name="de Groot N.N."/>
        </authorList>
    </citation>
    <scope>NUCLEOTIDE SEQUENCE [LARGE SCALE GENOMIC DNA]</scope>
    <source>
        <strain evidence="2 4">DSM 2895</strain>
    </source>
</reference>
<dbReference type="Proteomes" id="UP000037269">
    <property type="component" value="Unassembled WGS sequence"/>
</dbReference>
<sequence length="137" mass="16218">MSNLDDLFLYTNPTRRDAKSIYRDEKYARGILLKNGDIIVWSGDIMHTKVMPFLTETGVHFSVFNDKLEICWQFESWADIQNRLVRAKQYLDNLGFPEDGRIVIDTRYYTHTDVDFPQIRYAQLFEEGFELKPLAEK</sequence>